<feature type="compositionally biased region" description="Low complexity" evidence="1">
    <location>
        <begin position="428"/>
        <end position="448"/>
    </location>
</feature>
<feature type="compositionally biased region" description="Pro residues" evidence="1">
    <location>
        <begin position="51"/>
        <end position="61"/>
    </location>
</feature>
<feature type="compositionally biased region" description="Polar residues" evidence="1">
    <location>
        <begin position="1"/>
        <end position="12"/>
    </location>
</feature>
<keyword evidence="3" id="KW-1185">Reference proteome</keyword>
<feature type="region of interest" description="Disordered" evidence="1">
    <location>
        <begin position="148"/>
        <end position="274"/>
    </location>
</feature>
<feature type="compositionally biased region" description="Low complexity" evidence="1">
    <location>
        <begin position="24"/>
        <end position="35"/>
    </location>
</feature>
<feature type="compositionally biased region" description="Basic and acidic residues" evidence="1">
    <location>
        <begin position="203"/>
        <end position="219"/>
    </location>
</feature>
<dbReference type="EMBL" id="KK118468">
    <property type="protein sequence ID" value="KFM73038.1"/>
    <property type="molecule type" value="Genomic_DNA"/>
</dbReference>
<evidence type="ECO:0000313" key="2">
    <source>
        <dbReference type="EMBL" id="KFM73038.1"/>
    </source>
</evidence>
<feature type="region of interest" description="Disordered" evidence="1">
    <location>
        <begin position="1"/>
        <end position="70"/>
    </location>
</feature>
<organism evidence="2 3">
    <name type="scientific">Stegodyphus mimosarum</name>
    <name type="common">African social velvet spider</name>
    <dbReference type="NCBI Taxonomy" id="407821"/>
    <lineage>
        <taxon>Eukaryota</taxon>
        <taxon>Metazoa</taxon>
        <taxon>Ecdysozoa</taxon>
        <taxon>Arthropoda</taxon>
        <taxon>Chelicerata</taxon>
        <taxon>Arachnida</taxon>
        <taxon>Araneae</taxon>
        <taxon>Araneomorphae</taxon>
        <taxon>Entelegynae</taxon>
        <taxon>Eresoidea</taxon>
        <taxon>Eresidae</taxon>
        <taxon>Stegodyphus</taxon>
    </lineage>
</organism>
<feature type="compositionally biased region" description="Polar residues" evidence="1">
    <location>
        <begin position="162"/>
        <end position="172"/>
    </location>
</feature>
<protein>
    <submittedName>
        <fullName evidence="2">Uncharacterized protein</fullName>
    </submittedName>
</protein>
<reference evidence="2 3" key="1">
    <citation type="submission" date="2013-11" db="EMBL/GenBank/DDBJ databases">
        <title>Genome sequencing of Stegodyphus mimosarum.</title>
        <authorList>
            <person name="Bechsgaard J."/>
        </authorList>
    </citation>
    <scope>NUCLEOTIDE SEQUENCE [LARGE SCALE GENOMIC DNA]</scope>
</reference>
<accession>A0A087U6P9</accession>
<feature type="compositionally biased region" description="Polar residues" evidence="1">
    <location>
        <begin position="220"/>
        <end position="232"/>
    </location>
</feature>
<feature type="compositionally biased region" description="Basic and acidic residues" evidence="1">
    <location>
        <begin position="234"/>
        <end position="252"/>
    </location>
</feature>
<feature type="region of interest" description="Disordered" evidence="1">
    <location>
        <begin position="423"/>
        <end position="452"/>
    </location>
</feature>
<name>A0A087U6P9_STEMI</name>
<feature type="compositionally biased region" description="Basic and acidic residues" evidence="1">
    <location>
        <begin position="346"/>
        <end position="357"/>
    </location>
</feature>
<evidence type="ECO:0000313" key="3">
    <source>
        <dbReference type="Proteomes" id="UP000054359"/>
    </source>
</evidence>
<evidence type="ECO:0000256" key="1">
    <source>
        <dbReference type="SAM" id="MobiDB-lite"/>
    </source>
</evidence>
<feature type="region of interest" description="Disordered" evidence="1">
    <location>
        <begin position="340"/>
        <end position="391"/>
    </location>
</feature>
<proteinExistence type="predicted"/>
<gene>
    <name evidence="2" type="ORF">X975_21106</name>
</gene>
<dbReference type="OrthoDB" id="9348951at2759"/>
<sequence>MDVTAAQDTSDNLFGPPSKKIKVSEQISSNSSESQESSEESIHTVTHHSPCPSPSPSPASTPSPSNSADELDLAKDIDTMVSTVIPISLSITVVQTTAPSQSLVPPITIRSVPIIRSNGGKKNSNRNDGGINLERSYQICKAALESTCKKDPVPSGERPQIQPRTSDVNSQVVDEDSTIILSLPSSEEENVTSDAPNITVESMPEKELPTDDADSKLSVEDSNNSCSNSQISAVEEKQDSFETESADGKLGSDELSCEKSQSPCPSEKATCPESPTYGGENCAKECVAKVQFDPPSRPLSAPSNFPPVHVNSAIEVSSLKRPASCQSYYRSAKVSPIVYFDSPESDDAKSDSDKGDKVPTSSPQSSDVGLIPYSSPASAAGNISSSIKKEHPVSVSKSLNCASQMPVEFNDKNSTCNKKVSQAQDYTAPPGRSLSLSRSASTPSSTSSMQCLSPVVHRPLSNPSVDTSVMHQISKISSSEYQTCVPVTNPLSLPEGCTGGTGGSLPSQAVSVVPATTQLPIASGGIMFPSANGLTNVVGTPAGDTPPR</sequence>
<feature type="compositionally biased region" description="Polar residues" evidence="1">
    <location>
        <begin position="375"/>
        <end position="386"/>
    </location>
</feature>
<feature type="non-terminal residue" evidence="2">
    <location>
        <position position="548"/>
    </location>
</feature>
<dbReference type="AlphaFoldDB" id="A0A087U6P9"/>
<dbReference type="Proteomes" id="UP000054359">
    <property type="component" value="Unassembled WGS sequence"/>
</dbReference>